<protein>
    <submittedName>
        <fullName evidence="2">Uncharacterized protein</fullName>
    </submittedName>
</protein>
<keyword evidence="3" id="KW-1185">Reference proteome</keyword>
<proteinExistence type="predicted"/>
<evidence type="ECO:0000313" key="2">
    <source>
        <dbReference type="EMBL" id="GBP31367.1"/>
    </source>
</evidence>
<evidence type="ECO:0000313" key="3">
    <source>
        <dbReference type="Proteomes" id="UP000299102"/>
    </source>
</evidence>
<dbReference type="AlphaFoldDB" id="A0A4C1UZC7"/>
<name>A0A4C1UZC7_EUMVA</name>
<gene>
    <name evidence="2" type="ORF">EVAR_13487_1</name>
</gene>
<dbReference type="EMBL" id="BGZK01000245">
    <property type="protein sequence ID" value="GBP31367.1"/>
    <property type="molecule type" value="Genomic_DNA"/>
</dbReference>
<dbReference type="OrthoDB" id="10017160at2759"/>
<keyword evidence="1" id="KW-0732">Signal</keyword>
<feature type="signal peptide" evidence="1">
    <location>
        <begin position="1"/>
        <end position="21"/>
    </location>
</feature>
<dbReference type="Proteomes" id="UP000299102">
    <property type="component" value="Unassembled WGS sequence"/>
</dbReference>
<comment type="caution">
    <text evidence="2">The sequence shown here is derived from an EMBL/GenBank/DDBJ whole genome shotgun (WGS) entry which is preliminary data.</text>
</comment>
<feature type="chain" id="PRO_5020029906" evidence="1">
    <location>
        <begin position="22"/>
        <end position="209"/>
    </location>
</feature>
<accession>A0A4C1UZC7</accession>
<organism evidence="2 3">
    <name type="scientific">Eumeta variegata</name>
    <name type="common">Bagworm moth</name>
    <name type="synonym">Eumeta japonica</name>
    <dbReference type="NCBI Taxonomy" id="151549"/>
    <lineage>
        <taxon>Eukaryota</taxon>
        <taxon>Metazoa</taxon>
        <taxon>Ecdysozoa</taxon>
        <taxon>Arthropoda</taxon>
        <taxon>Hexapoda</taxon>
        <taxon>Insecta</taxon>
        <taxon>Pterygota</taxon>
        <taxon>Neoptera</taxon>
        <taxon>Endopterygota</taxon>
        <taxon>Lepidoptera</taxon>
        <taxon>Glossata</taxon>
        <taxon>Ditrysia</taxon>
        <taxon>Tineoidea</taxon>
        <taxon>Psychidae</taxon>
        <taxon>Oiketicinae</taxon>
        <taxon>Eumeta</taxon>
    </lineage>
</organism>
<reference evidence="2 3" key="1">
    <citation type="journal article" date="2019" name="Commun. Biol.">
        <title>The bagworm genome reveals a unique fibroin gene that provides high tensile strength.</title>
        <authorList>
            <person name="Kono N."/>
            <person name="Nakamura H."/>
            <person name="Ohtoshi R."/>
            <person name="Tomita M."/>
            <person name="Numata K."/>
            <person name="Arakawa K."/>
        </authorList>
    </citation>
    <scope>NUCLEOTIDE SEQUENCE [LARGE SCALE GENOMIC DNA]</scope>
</reference>
<evidence type="ECO:0000256" key="1">
    <source>
        <dbReference type="SAM" id="SignalP"/>
    </source>
</evidence>
<sequence>MTAHGGMGVAIVIATAMHTHWLVCIGGLSSSKMNDNDTTVRDLCTRWVPHHWMDAQKLRRVNWCRKMIQRFVGGGSNAVNDIVTVYWVSPQHSLINLLIAGDVTARMPLQEKCNRDIEILILLTASEVQNKIKYRPVCSSSILGAFSRARPLRPIALASPPVCFPMLYQPKGLHGVNRICITGPVDCVPVCLLKSDQWKLYVTFSARGG</sequence>